<dbReference type="PANTHER" id="PTHR42110">
    <property type="entry name" value="L-ASPARAGINASE, PUTATIVE (AFU_ORTHOLOGUE AFUA_3G11890)-RELATED"/>
    <property type="match status" value="1"/>
</dbReference>
<reference evidence="1" key="2">
    <citation type="submission" date="2020-09" db="EMBL/GenBank/DDBJ databases">
        <authorList>
            <person name="Sun Q."/>
            <person name="Zhou Y."/>
        </authorList>
    </citation>
    <scope>NUCLEOTIDE SEQUENCE</scope>
    <source>
        <strain evidence="1">CGMCC 1.15454</strain>
    </source>
</reference>
<name>A0A9W5TV30_9BACI</name>
<dbReference type="InterPro" id="IPR010349">
    <property type="entry name" value="Asparaginase_II"/>
</dbReference>
<comment type="caution">
    <text evidence="1">The sequence shown here is derived from an EMBL/GenBank/DDBJ whole genome shotgun (WGS) entry which is preliminary data.</text>
</comment>
<accession>A0A9W5TV30</accession>
<keyword evidence="2" id="KW-1185">Reference proteome</keyword>
<dbReference type="Proteomes" id="UP000621492">
    <property type="component" value="Unassembled WGS sequence"/>
</dbReference>
<sequence>MENRDLIEAKRGKEVESYHHMNIAVVDSKGDLLYHLGDPEHKIYARSSMKPLQAIPLVETGAADYYYFSDADLALCTASHNGEPMHTDRVISILKRAGLDDSYLRCGIHNPRWEDTYRKLILEGKEITSLYNNCSGKHSGMLVTAKYMGESTEKYYELEHPVQQRILSVISEVCDYPKSEIAIGVDGCGVPVHALPIKNLAYGFARMAKPNIFDDKRKYAVECITNAMVSAPEMVGGTNRFCTDFMRAGKGRFFGKAGAEGVYCIGDKETGLGIAVKVLDGNGRASSPAAVEVLAQLGLLNNNQLDQLKKWHYPKLFNTRDEVIGELNPIFQLNKTVNA</sequence>
<evidence type="ECO:0000313" key="2">
    <source>
        <dbReference type="Proteomes" id="UP000621492"/>
    </source>
</evidence>
<reference evidence="1" key="1">
    <citation type="journal article" date="2014" name="Int. J. Syst. Evol. Microbiol.">
        <title>Complete genome sequence of Corynebacterium casei LMG S-19264T (=DSM 44701T), isolated from a smear-ripened cheese.</title>
        <authorList>
            <consortium name="US DOE Joint Genome Institute (JGI-PGF)"/>
            <person name="Walter F."/>
            <person name="Albersmeier A."/>
            <person name="Kalinowski J."/>
            <person name="Ruckert C."/>
        </authorList>
    </citation>
    <scope>NUCLEOTIDE SEQUENCE</scope>
    <source>
        <strain evidence="1">CGMCC 1.15454</strain>
    </source>
</reference>
<dbReference type="EMBL" id="BMJD01000003">
    <property type="protein sequence ID" value="GGB31952.1"/>
    <property type="molecule type" value="Genomic_DNA"/>
</dbReference>
<organism evidence="1 2">
    <name type="scientific">Lentibacillus populi</name>
    <dbReference type="NCBI Taxonomy" id="1827502"/>
    <lineage>
        <taxon>Bacteria</taxon>
        <taxon>Bacillati</taxon>
        <taxon>Bacillota</taxon>
        <taxon>Bacilli</taxon>
        <taxon>Bacillales</taxon>
        <taxon>Bacillaceae</taxon>
        <taxon>Lentibacillus</taxon>
    </lineage>
</organism>
<protein>
    <submittedName>
        <fullName evidence="1">Asparaginase</fullName>
    </submittedName>
</protein>
<dbReference type="RefSeq" id="WP_155555183.1">
    <property type="nucleotide sequence ID" value="NZ_BMJD01000003.1"/>
</dbReference>
<gene>
    <name evidence="1" type="ORF">GCM10011409_06670</name>
</gene>
<dbReference type="PANTHER" id="PTHR42110:SF1">
    <property type="entry name" value="L-ASPARAGINASE, PUTATIVE (AFU_ORTHOLOGUE AFUA_3G11890)-RELATED"/>
    <property type="match status" value="1"/>
</dbReference>
<evidence type="ECO:0000313" key="1">
    <source>
        <dbReference type="EMBL" id="GGB31952.1"/>
    </source>
</evidence>
<dbReference type="Pfam" id="PF06089">
    <property type="entry name" value="Asparaginase_II"/>
    <property type="match status" value="1"/>
</dbReference>
<proteinExistence type="predicted"/>
<dbReference type="AlphaFoldDB" id="A0A9W5TV30"/>